<evidence type="ECO:0000313" key="2">
    <source>
        <dbReference type="Proteomes" id="UP001165960"/>
    </source>
</evidence>
<accession>A0ACC2UW07</accession>
<sequence>MTKPSLLATLQAAACCKPPQHGFALSPTCREAGRIFNPPQSDQQHLRWQIYPGATTPIVYPFFKLAASSASPQRFGGLGCRSAIEPPKLGHLSPCQFVPSLVPV</sequence>
<name>A0ACC2UW07_9FUNG</name>
<proteinExistence type="predicted"/>
<organism evidence="1 2">
    <name type="scientific">Entomophthora muscae</name>
    <dbReference type="NCBI Taxonomy" id="34485"/>
    <lineage>
        <taxon>Eukaryota</taxon>
        <taxon>Fungi</taxon>
        <taxon>Fungi incertae sedis</taxon>
        <taxon>Zoopagomycota</taxon>
        <taxon>Entomophthoromycotina</taxon>
        <taxon>Entomophthoromycetes</taxon>
        <taxon>Entomophthorales</taxon>
        <taxon>Entomophthoraceae</taxon>
        <taxon>Entomophthora</taxon>
    </lineage>
</organism>
<protein>
    <submittedName>
        <fullName evidence="1">Uncharacterized protein</fullName>
    </submittedName>
</protein>
<evidence type="ECO:0000313" key="1">
    <source>
        <dbReference type="EMBL" id="KAJ9090557.1"/>
    </source>
</evidence>
<dbReference type="Proteomes" id="UP001165960">
    <property type="component" value="Unassembled WGS sequence"/>
</dbReference>
<keyword evidence="2" id="KW-1185">Reference proteome</keyword>
<comment type="caution">
    <text evidence="1">The sequence shown here is derived from an EMBL/GenBank/DDBJ whole genome shotgun (WGS) entry which is preliminary data.</text>
</comment>
<reference evidence="1" key="1">
    <citation type="submission" date="2022-04" db="EMBL/GenBank/DDBJ databases">
        <title>Genome of the entomopathogenic fungus Entomophthora muscae.</title>
        <authorList>
            <person name="Elya C."/>
            <person name="Lovett B.R."/>
            <person name="Lee E."/>
            <person name="Macias A.M."/>
            <person name="Hajek A.E."/>
            <person name="De Bivort B.L."/>
            <person name="Kasson M.T."/>
            <person name="De Fine Licht H.H."/>
            <person name="Stajich J.E."/>
        </authorList>
    </citation>
    <scope>NUCLEOTIDE SEQUENCE</scope>
    <source>
        <strain evidence="1">Berkeley</strain>
    </source>
</reference>
<dbReference type="EMBL" id="QTSX02000002">
    <property type="protein sequence ID" value="KAJ9090557.1"/>
    <property type="molecule type" value="Genomic_DNA"/>
</dbReference>
<gene>
    <name evidence="1" type="ORF">DSO57_1001012</name>
</gene>